<protein>
    <submittedName>
        <fullName evidence="11">Proteoglycan 4</fullName>
    </submittedName>
</protein>
<dbReference type="Pfam" id="PF00045">
    <property type="entry name" value="Hemopexin"/>
    <property type="match status" value="2"/>
</dbReference>
<feature type="compositionally biased region" description="Low complexity" evidence="8">
    <location>
        <begin position="484"/>
        <end position="494"/>
    </location>
</feature>
<evidence type="ECO:0000256" key="1">
    <source>
        <dbReference type="ARBA" id="ARBA00004613"/>
    </source>
</evidence>
<dbReference type="AlphaFoldDB" id="A0A8I3MZ23"/>
<dbReference type="GO" id="GO:0006955">
    <property type="term" value="P:immune response"/>
    <property type="evidence" value="ECO:0007669"/>
    <property type="project" value="InterPro"/>
</dbReference>
<dbReference type="GO" id="GO:0005576">
    <property type="term" value="C:extracellular region"/>
    <property type="evidence" value="ECO:0007669"/>
    <property type="project" value="UniProtKB-SubCell"/>
</dbReference>
<evidence type="ECO:0000256" key="7">
    <source>
        <dbReference type="PROSITE-ProRule" id="PRU01011"/>
    </source>
</evidence>
<dbReference type="PANTHER" id="PTHR22917:SF1">
    <property type="entry name" value="PROTEOGLYCAN 4"/>
    <property type="match status" value="1"/>
</dbReference>
<feature type="region of interest" description="Disordered" evidence="8">
    <location>
        <begin position="110"/>
        <end position="562"/>
    </location>
</feature>
<feature type="repeat" description="Hemopexin" evidence="7">
    <location>
        <begin position="689"/>
        <end position="736"/>
    </location>
</feature>
<evidence type="ECO:0000256" key="9">
    <source>
        <dbReference type="SAM" id="SignalP"/>
    </source>
</evidence>
<dbReference type="Gene3D" id="2.110.10.10">
    <property type="entry name" value="Hemopexin-like domain"/>
    <property type="match status" value="1"/>
</dbReference>
<reference evidence="11" key="3">
    <citation type="submission" date="2025-09" db="UniProtKB">
        <authorList>
            <consortium name="Ensembl"/>
        </authorList>
    </citation>
    <scope>IDENTIFICATION</scope>
    <source>
        <strain evidence="11">Boxer</strain>
    </source>
</reference>
<dbReference type="PROSITE" id="PS51642">
    <property type="entry name" value="HEMOPEXIN_2"/>
    <property type="match status" value="1"/>
</dbReference>
<dbReference type="PROSITE" id="PS00024">
    <property type="entry name" value="HEMOPEXIN"/>
    <property type="match status" value="1"/>
</dbReference>
<dbReference type="SMART" id="SM00201">
    <property type="entry name" value="SO"/>
    <property type="match status" value="2"/>
</dbReference>
<sequence>MQWKILPIYLLLLSVFLIQQVSSQDLPSCAGRCGEGYSRDAICNCDYNCQHYMECCPDFKKACTVELSCKGRCFESFARGRECDCDSDCKKYGKCCPDYEDFCGRVKDNKKERTPKKKPPPEPPVVDEAGSGLDNGDIKLTPTPDIPTTQRNKVTTSPKFTTGKPINPKPSLPPNTDTSKETSSTPNKETTVKSKETLANKETSSKAKEKITSAKETRSAEKTPAKDFVPTTKAPVKSTPKAESTTKSPAPTTTKEPTPTTTKKPAPTTPKKPSPTVPKEPEPMAPKEPVPTAPKKPAPTAPKDPAPTAPKEPEPTAPNKESAPTTSKEQVPITTKEPTPKLPKEPAPASLETPAPTTSDAFTTTTTMEPPTTPKNPAESTPKFPAEPTPKPLENSPKEPVVPITKAPEVTKPEMTTTAKDKTTEKDIIPEITTAVPKITTQETATPTEETTTESKTSTTTQVTSTTSSKNTPKATTLAPKVMTATQKTTTTEETMNKPEETTAVPKDTATSTKVSTPRPRKPTKAPKKPTSTKKPNTIPKRKKPKTTPTPPKMTTSTMPKLHPTSSVEAMLQTTTSPNQRPNSEIVEVNPNEDTDAAGKKPHMFPRPPVLTPIFIPGTDILVRGSNQDIAINPMLSDETNLCNGKPVDGLTTLRNGTMVAFRGHYFWMLSPSNPPSPPRKITEVWGIPSPIDTVFTRCNCEGKTFFFKGSQYWRFTNDIKDAGYPKQIVKGFGGLNGRIVAALSIAKYKDRPESVYFFKRGGSVQQYTYKQEPIKKCTGRRPAINYPVYGETTQVRRRRFERAIGPSQTHTIRIHYSPIRVSYQDKGFLHNEVKMSSQWRGFPNVVTSAIALPNIRKPDGYDYYAFSRNQYYNIDVPSRTARVVTTRFGRTLSNIWYNCP</sequence>
<dbReference type="PANTHER" id="PTHR22917">
    <property type="entry name" value="HEMOPEXIN DOMAIN-CONTAINING PROTEIN"/>
    <property type="match status" value="1"/>
</dbReference>
<proteinExistence type="predicted"/>
<dbReference type="InterPro" id="IPR036024">
    <property type="entry name" value="Somatomedin_B-like_dom_sf"/>
</dbReference>
<dbReference type="InterPro" id="IPR001212">
    <property type="entry name" value="Somatomedin_B_dom"/>
</dbReference>
<feature type="compositionally biased region" description="Polar residues" evidence="8">
    <location>
        <begin position="146"/>
        <end position="160"/>
    </location>
</feature>
<dbReference type="InterPro" id="IPR000585">
    <property type="entry name" value="Hemopexin-like_dom"/>
</dbReference>
<dbReference type="InterPro" id="IPR020436">
    <property type="entry name" value="SMB_chordata"/>
</dbReference>
<dbReference type="InterPro" id="IPR036375">
    <property type="entry name" value="Hemopexin-like_dom_sf"/>
</dbReference>
<feature type="compositionally biased region" description="Low complexity" evidence="8">
    <location>
        <begin position="347"/>
        <end position="370"/>
    </location>
</feature>
<dbReference type="SUPFAM" id="SSF50923">
    <property type="entry name" value="Hemopexin-like domain"/>
    <property type="match status" value="1"/>
</dbReference>
<dbReference type="Proteomes" id="UP000805418">
    <property type="component" value="Chromosome 7"/>
</dbReference>
<dbReference type="GeneTree" id="ENSGT00530000063751"/>
<keyword evidence="5" id="KW-1015">Disulfide bond</keyword>
<reference evidence="11" key="2">
    <citation type="submission" date="2025-08" db="UniProtKB">
        <authorList>
            <consortium name="Ensembl"/>
        </authorList>
    </citation>
    <scope>IDENTIFICATION</scope>
    <source>
        <strain evidence="11">Boxer</strain>
    </source>
</reference>
<evidence type="ECO:0000313" key="12">
    <source>
        <dbReference type="Proteomes" id="UP000805418"/>
    </source>
</evidence>
<keyword evidence="3 9" id="KW-0732">Signal</keyword>
<feature type="compositionally biased region" description="Pro residues" evidence="8">
    <location>
        <begin position="267"/>
        <end position="310"/>
    </location>
</feature>
<dbReference type="OrthoDB" id="413699at2759"/>
<keyword evidence="6" id="KW-0325">Glycoprotein</keyword>
<dbReference type="GO" id="GO:0030247">
    <property type="term" value="F:polysaccharide binding"/>
    <property type="evidence" value="ECO:0007669"/>
    <property type="project" value="InterPro"/>
</dbReference>
<feature type="chain" id="PRO_5035280632" evidence="9">
    <location>
        <begin position="24"/>
        <end position="901"/>
    </location>
</feature>
<name>A0A8I3MZ23_CANLF</name>
<evidence type="ECO:0000256" key="3">
    <source>
        <dbReference type="ARBA" id="ARBA00022729"/>
    </source>
</evidence>
<feature type="signal peptide" evidence="9">
    <location>
        <begin position="1"/>
        <end position="23"/>
    </location>
</feature>
<evidence type="ECO:0000256" key="6">
    <source>
        <dbReference type="ARBA" id="ARBA00023180"/>
    </source>
</evidence>
<dbReference type="InterPro" id="IPR018486">
    <property type="entry name" value="Hemopexin_CS"/>
</dbReference>
<dbReference type="InterPro" id="IPR051298">
    <property type="entry name" value="Heme_transport/Cell_adhesion"/>
</dbReference>
<comment type="subcellular location">
    <subcellularLocation>
        <location evidence="1">Secreted</location>
    </subcellularLocation>
</comment>
<dbReference type="InterPro" id="IPR018487">
    <property type="entry name" value="Hemopexin-like_repeat"/>
</dbReference>
<evidence type="ECO:0000259" key="10">
    <source>
        <dbReference type="PROSITE" id="PS50958"/>
    </source>
</evidence>
<feature type="compositionally biased region" description="Low complexity" evidence="8">
    <location>
        <begin position="440"/>
        <end position="472"/>
    </location>
</feature>
<reference evidence="11" key="1">
    <citation type="submission" date="2020-03" db="EMBL/GenBank/DDBJ databases">
        <title>Long-read based genome assembly of a Labrador retriever dog.</title>
        <authorList>
            <person name="Eory L."/>
            <person name="Zhang W."/>
            <person name="Schoenebeck J."/>
        </authorList>
    </citation>
    <scope>NUCLEOTIDE SEQUENCE [LARGE SCALE GENOMIC DNA]</scope>
    <source>
        <strain evidence="11">Labrador retriever</strain>
    </source>
</reference>
<gene>
    <name evidence="11" type="primary">PRG4</name>
</gene>
<feature type="compositionally biased region" description="Basic and acidic residues" evidence="8">
    <location>
        <begin position="419"/>
        <end position="429"/>
    </location>
</feature>
<feature type="compositionally biased region" description="Basic and acidic residues" evidence="8">
    <location>
        <begin position="190"/>
        <end position="225"/>
    </location>
</feature>
<accession>A0A8I3MZ23</accession>
<dbReference type="CDD" id="cd00094">
    <property type="entry name" value="HX"/>
    <property type="match status" value="1"/>
</dbReference>
<dbReference type="Ensembl" id="ENSCAFT00845009454.1">
    <property type="protein sequence ID" value="ENSCAFP00845007397.1"/>
    <property type="gene ID" value="ENSCAFG00845005297.1"/>
</dbReference>
<dbReference type="Gene3D" id="4.10.410.20">
    <property type="match status" value="2"/>
</dbReference>
<feature type="compositionally biased region" description="Basic residues" evidence="8">
    <location>
        <begin position="519"/>
        <end position="532"/>
    </location>
</feature>
<evidence type="ECO:0000256" key="2">
    <source>
        <dbReference type="ARBA" id="ARBA00022525"/>
    </source>
</evidence>
<keyword evidence="2" id="KW-0964">Secreted</keyword>
<organism evidence="11 12">
    <name type="scientific">Canis lupus familiaris</name>
    <name type="common">Dog</name>
    <name type="synonym">Canis familiaris</name>
    <dbReference type="NCBI Taxonomy" id="9615"/>
    <lineage>
        <taxon>Eukaryota</taxon>
        <taxon>Metazoa</taxon>
        <taxon>Chordata</taxon>
        <taxon>Craniata</taxon>
        <taxon>Vertebrata</taxon>
        <taxon>Euteleostomi</taxon>
        <taxon>Mammalia</taxon>
        <taxon>Eutheria</taxon>
        <taxon>Laurasiatheria</taxon>
        <taxon>Carnivora</taxon>
        <taxon>Caniformia</taxon>
        <taxon>Canidae</taxon>
        <taxon>Canis</taxon>
    </lineage>
</organism>
<dbReference type="PROSITE" id="PS00524">
    <property type="entry name" value="SMB_1"/>
    <property type="match status" value="2"/>
</dbReference>
<dbReference type="PRINTS" id="PR00022">
    <property type="entry name" value="SOMATOMEDINB"/>
</dbReference>
<keyword evidence="12" id="KW-1185">Reference proteome</keyword>
<dbReference type="GO" id="GO:0005044">
    <property type="term" value="F:scavenger receptor activity"/>
    <property type="evidence" value="ECO:0007669"/>
    <property type="project" value="InterPro"/>
</dbReference>
<feature type="compositionally biased region" description="Low complexity" evidence="8">
    <location>
        <begin position="242"/>
        <end position="266"/>
    </location>
</feature>
<feature type="compositionally biased region" description="Polar residues" evidence="8">
    <location>
        <begin position="174"/>
        <end position="189"/>
    </location>
</feature>
<evidence type="ECO:0000256" key="5">
    <source>
        <dbReference type="ARBA" id="ARBA00023157"/>
    </source>
</evidence>
<feature type="domain" description="SMB" evidence="10">
    <location>
        <begin position="69"/>
        <end position="107"/>
    </location>
</feature>
<evidence type="ECO:0000256" key="4">
    <source>
        <dbReference type="ARBA" id="ARBA00022737"/>
    </source>
</evidence>
<dbReference type="SUPFAM" id="SSF90188">
    <property type="entry name" value="Somatomedin B domain"/>
    <property type="match status" value="2"/>
</dbReference>
<evidence type="ECO:0000256" key="8">
    <source>
        <dbReference type="SAM" id="MobiDB-lite"/>
    </source>
</evidence>
<feature type="domain" description="SMB" evidence="10">
    <location>
        <begin position="25"/>
        <end position="68"/>
    </location>
</feature>
<keyword evidence="4" id="KW-0677">Repeat</keyword>
<dbReference type="SMART" id="SM00120">
    <property type="entry name" value="HX"/>
    <property type="match status" value="2"/>
</dbReference>
<evidence type="ECO:0000313" key="11">
    <source>
        <dbReference type="Ensembl" id="ENSCAFP00845007397.1"/>
    </source>
</evidence>
<dbReference type="Pfam" id="PF01033">
    <property type="entry name" value="Somatomedin_B"/>
    <property type="match status" value="2"/>
</dbReference>
<dbReference type="PROSITE" id="PS50958">
    <property type="entry name" value="SMB_2"/>
    <property type="match status" value="2"/>
</dbReference>